<dbReference type="EMBL" id="KN729117">
    <property type="protein sequence ID" value="KIH62721.1"/>
    <property type="molecule type" value="Genomic_DNA"/>
</dbReference>
<protein>
    <submittedName>
        <fullName evidence="1">Uncharacterized protein</fullName>
    </submittedName>
</protein>
<evidence type="ECO:0000313" key="2">
    <source>
        <dbReference type="Proteomes" id="UP000054047"/>
    </source>
</evidence>
<name>A0A0C2H038_9BILA</name>
<organism evidence="1 2">
    <name type="scientific">Ancylostoma duodenale</name>
    <dbReference type="NCBI Taxonomy" id="51022"/>
    <lineage>
        <taxon>Eukaryota</taxon>
        <taxon>Metazoa</taxon>
        <taxon>Ecdysozoa</taxon>
        <taxon>Nematoda</taxon>
        <taxon>Chromadorea</taxon>
        <taxon>Rhabditida</taxon>
        <taxon>Rhabditina</taxon>
        <taxon>Rhabditomorpha</taxon>
        <taxon>Strongyloidea</taxon>
        <taxon>Ancylostomatidae</taxon>
        <taxon>Ancylostomatinae</taxon>
        <taxon>Ancylostoma</taxon>
    </lineage>
</organism>
<evidence type="ECO:0000313" key="1">
    <source>
        <dbReference type="EMBL" id="KIH62721.1"/>
    </source>
</evidence>
<dbReference type="AlphaFoldDB" id="A0A0C2H038"/>
<reference evidence="1 2" key="1">
    <citation type="submission" date="2013-12" db="EMBL/GenBank/DDBJ databases">
        <title>Draft genome of the parsitic nematode Ancylostoma duodenale.</title>
        <authorList>
            <person name="Mitreva M."/>
        </authorList>
    </citation>
    <scope>NUCLEOTIDE SEQUENCE [LARGE SCALE GENOMIC DNA]</scope>
    <source>
        <strain evidence="1 2">Zhejiang</strain>
    </source>
</reference>
<proteinExistence type="predicted"/>
<keyword evidence="2" id="KW-1185">Reference proteome</keyword>
<sequence length="152" mass="17334">MLFVSLKRTESTGQLWLARGTNGRIVAPARYIRRSTGVKVIKVKVPRHRTDRDKETSATERHLRSAEELFLGTCDSRGVDGVGVLVFTILILNIDSFEQLTTRIGRMRLRKCGSMPAVTIFVADAPTSSYDKEEIEAFYMDLEKFYKEDHTF</sequence>
<gene>
    <name evidence="1" type="ORF">ANCDUO_06993</name>
</gene>
<accession>A0A0C2H038</accession>
<dbReference type="Proteomes" id="UP000054047">
    <property type="component" value="Unassembled WGS sequence"/>
</dbReference>
<dbReference type="OrthoDB" id="5841296at2759"/>